<reference evidence="4 5" key="1">
    <citation type="submission" date="2016-10" db="EMBL/GenBank/DDBJ databases">
        <authorList>
            <person name="de Groot N.N."/>
        </authorList>
    </citation>
    <scope>NUCLEOTIDE SEQUENCE [LARGE SCALE GENOMIC DNA]</scope>
    <source>
        <strain evidence="4 5">DSM 17925</strain>
    </source>
</reference>
<evidence type="ECO:0000313" key="5">
    <source>
        <dbReference type="Proteomes" id="UP000199167"/>
    </source>
</evidence>
<dbReference type="InterPro" id="IPR050811">
    <property type="entry name" value="Phosphate_ABC_transporter"/>
</dbReference>
<organism evidence="4 5">
    <name type="scientific">Cognatiyoonia koreensis</name>
    <dbReference type="NCBI Taxonomy" id="364200"/>
    <lineage>
        <taxon>Bacteria</taxon>
        <taxon>Pseudomonadati</taxon>
        <taxon>Pseudomonadota</taxon>
        <taxon>Alphaproteobacteria</taxon>
        <taxon>Rhodobacterales</taxon>
        <taxon>Paracoccaceae</taxon>
        <taxon>Cognatiyoonia</taxon>
    </lineage>
</organism>
<evidence type="ECO:0000256" key="1">
    <source>
        <dbReference type="ARBA" id="ARBA00022729"/>
    </source>
</evidence>
<dbReference type="PROSITE" id="PS51123">
    <property type="entry name" value="OMPA_2"/>
    <property type="match status" value="1"/>
</dbReference>
<dbReference type="Pfam" id="PF00691">
    <property type="entry name" value="OmpA"/>
    <property type="match status" value="1"/>
</dbReference>
<dbReference type="Proteomes" id="UP000199167">
    <property type="component" value="Unassembled WGS sequence"/>
</dbReference>
<feature type="domain" description="OmpA-like" evidence="3">
    <location>
        <begin position="408"/>
        <end position="529"/>
    </location>
</feature>
<dbReference type="OrthoDB" id="9790048at2"/>
<dbReference type="SUPFAM" id="SSF103088">
    <property type="entry name" value="OmpA-like"/>
    <property type="match status" value="1"/>
</dbReference>
<dbReference type="InterPro" id="IPR036737">
    <property type="entry name" value="OmpA-like_sf"/>
</dbReference>
<dbReference type="Gene3D" id="3.40.190.10">
    <property type="entry name" value="Periplasmic binding protein-like II"/>
    <property type="match status" value="2"/>
</dbReference>
<dbReference type="EMBL" id="FOIZ01000002">
    <property type="protein sequence ID" value="SEW42180.1"/>
    <property type="molecule type" value="Genomic_DNA"/>
</dbReference>
<evidence type="ECO:0000313" key="4">
    <source>
        <dbReference type="EMBL" id="SEW42180.1"/>
    </source>
</evidence>
<dbReference type="CDD" id="cd07185">
    <property type="entry name" value="OmpA_C-like"/>
    <property type="match status" value="1"/>
</dbReference>
<dbReference type="InterPro" id="IPR024370">
    <property type="entry name" value="PBP_domain"/>
</dbReference>
<keyword evidence="1" id="KW-0732">Signal</keyword>
<protein>
    <submittedName>
        <fullName evidence="4">Phosphate ABC transporter substrate-binding protein, PhoT family</fullName>
    </submittedName>
</protein>
<dbReference type="Gene3D" id="3.30.1330.60">
    <property type="entry name" value="OmpA-like domain"/>
    <property type="match status" value="1"/>
</dbReference>
<gene>
    <name evidence="4" type="ORF">SAMN04488515_2933</name>
</gene>
<keyword evidence="5" id="KW-1185">Reference proteome</keyword>
<dbReference type="SUPFAM" id="SSF53850">
    <property type="entry name" value="Periplasmic binding protein-like II"/>
    <property type="match status" value="1"/>
</dbReference>
<name>A0A1I0RLY3_9RHOB</name>
<dbReference type="STRING" id="364200.SAMN04488515_2933"/>
<keyword evidence="2" id="KW-0472">Membrane</keyword>
<dbReference type="RefSeq" id="WP_089996294.1">
    <property type="nucleotide sequence ID" value="NZ_FOIZ01000002.1"/>
</dbReference>
<proteinExistence type="predicted"/>
<accession>A0A1I0RLY3</accession>
<sequence>MASSRANLKKRASIALVAFGAGILPMSVLADEVILKSADGTVNLVGEVIEFTNDNYIIRTGLGDLHVAASRVRCEGDACPKPETTSADVQVAGSDTVGLDMMPLLISGYASYLDAEASVFATGKEGEIHAKLVSDSGFGDKIGTYLVTSTSSDDAFKTLLNGSAQIGMATRRVLPAEARELRNAGAGNMTSPEQEHIIAVDSLVVIAHPDNPVNSLSIEQLAGIYAGEITNWSDVGGNDAPITIISRQEGSGIRSVFEDRVFGASGAKTAASAIEENDNSLTAASVNADVNAIGYVGYAFQRGAKALSLVNECGINMTPDEFSAKTEEYALQHRLYLYNRGDDLDAAADEFINYVMSDEADSVIAKSGFIDLSITRREQAMNGDRARMLLDPSVDAYEGSVMREMLSQMADHDRLSTTFRFRTGSSRLDERGAIDMARLADYLEAQPEGSKIMFVGFTDGVGEFDNNHALSIGRAEQVMNMMQQFAGDRLAGIEFTASGYGEVAPSACNTAEDGRAINRRVEVWIAAADQT</sequence>
<dbReference type="InterPro" id="IPR006665">
    <property type="entry name" value="OmpA-like"/>
</dbReference>
<dbReference type="PANTHER" id="PTHR30570">
    <property type="entry name" value="PERIPLASMIC PHOSPHATE BINDING COMPONENT OF PHOSPHATE ABC TRANSPORTER"/>
    <property type="match status" value="1"/>
</dbReference>
<dbReference type="GO" id="GO:0016020">
    <property type="term" value="C:membrane"/>
    <property type="evidence" value="ECO:0007669"/>
    <property type="project" value="UniProtKB-UniRule"/>
</dbReference>
<dbReference type="CDD" id="cd13653">
    <property type="entry name" value="PBP2_phosphate_like_1"/>
    <property type="match status" value="1"/>
</dbReference>
<evidence type="ECO:0000256" key="2">
    <source>
        <dbReference type="PROSITE-ProRule" id="PRU00473"/>
    </source>
</evidence>
<dbReference type="AlphaFoldDB" id="A0A1I0RLY3"/>
<dbReference type="PANTHER" id="PTHR30570:SF1">
    <property type="entry name" value="PHOSPHATE-BINDING PROTEIN PSTS"/>
    <property type="match status" value="1"/>
</dbReference>
<dbReference type="Pfam" id="PF12849">
    <property type="entry name" value="PBP_like_2"/>
    <property type="match status" value="1"/>
</dbReference>
<evidence type="ECO:0000259" key="3">
    <source>
        <dbReference type="PROSITE" id="PS51123"/>
    </source>
</evidence>